<sequence length="341" mass="38754">MMLMKIFFTVLVGILGFLTACPDSRCPDRQINELRDAILNGMEKNGDEMEVVHHQKGEMEQTVKDARLLLPQLSSSHHSEHYIVYAMEEEETSLLAPSDHLFRLSSANKRHLHTVHLFFYVRPVIPATRLTINVRGRELGSDYSYLIHSIDIPSPRSTEKVRVRIEGEALERWIESRTELMVISIDCLDVDDVIVVRSDEDSSGKIPTMEFEREVSSRKSRKRRTTSEEKKCRMDENGNVLPGEECCLAHKVLNLSSLNFTNLVSPTTARVTWCAGTCQNTASFTPLFEKYTTQLFDDGSNGHRCCHATESAHLDIMLLSDTKELKVERVFDLLATKCSCS</sequence>
<proteinExistence type="inferred from homology"/>
<dbReference type="GO" id="GO:0005576">
    <property type="term" value="C:extracellular region"/>
    <property type="evidence" value="ECO:0007669"/>
    <property type="project" value="UniProtKB-SubCell"/>
</dbReference>
<protein>
    <recommendedName>
        <fullName evidence="5">TGF-beta family profile domain-containing protein</fullName>
    </recommendedName>
</protein>
<comment type="caution">
    <text evidence="6">The sequence shown here is derived from an EMBL/GenBank/DDBJ whole genome shotgun (WGS) entry which is preliminary data.</text>
</comment>
<dbReference type="InterPro" id="IPR001839">
    <property type="entry name" value="TGF-b_C"/>
</dbReference>
<dbReference type="AlphaFoldDB" id="A0AAN4ZAF4"/>
<name>A0AAN4ZAF4_9BILA</name>
<organism evidence="6 7">
    <name type="scientific">Pristionchus mayeri</name>
    <dbReference type="NCBI Taxonomy" id="1317129"/>
    <lineage>
        <taxon>Eukaryota</taxon>
        <taxon>Metazoa</taxon>
        <taxon>Ecdysozoa</taxon>
        <taxon>Nematoda</taxon>
        <taxon>Chromadorea</taxon>
        <taxon>Rhabditida</taxon>
        <taxon>Rhabditina</taxon>
        <taxon>Diplogasteromorpha</taxon>
        <taxon>Diplogasteroidea</taxon>
        <taxon>Neodiplogasteridae</taxon>
        <taxon>Pristionchus</taxon>
    </lineage>
</organism>
<keyword evidence="4" id="KW-0732">Signal</keyword>
<comment type="subcellular location">
    <subcellularLocation>
        <location evidence="1">Secreted</location>
    </subcellularLocation>
</comment>
<dbReference type="SUPFAM" id="SSF57501">
    <property type="entry name" value="Cystine-knot cytokines"/>
    <property type="match status" value="1"/>
</dbReference>
<evidence type="ECO:0000313" key="7">
    <source>
        <dbReference type="Proteomes" id="UP001328107"/>
    </source>
</evidence>
<feature type="chain" id="PRO_5042905585" description="TGF-beta family profile domain-containing protein" evidence="4">
    <location>
        <begin position="21"/>
        <end position="341"/>
    </location>
</feature>
<keyword evidence="7" id="KW-1185">Reference proteome</keyword>
<accession>A0AAN4ZAF4</accession>
<gene>
    <name evidence="6" type="ORF">PMAYCL1PPCAC_06534</name>
</gene>
<evidence type="ECO:0000256" key="3">
    <source>
        <dbReference type="RuleBase" id="RU000354"/>
    </source>
</evidence>
<dbReference type="CDD" id="cd08698">
    <property type="entry name" value="TGF_beta_SF"/>
    <property type="match status" value="1"/>
</dbReference>
<evidence type="ECO:0000256" key="2">
    <source>
        <dbReference type="ARBA" id="ARBA00022525"/>
    </source>
</evidence>
<evidence type="ECO:0000256" key="4">
    <source>
        <dbReference type="SAM" id="SignalP"/>
    </source>
</evidence>
<feature type="domain" description="TGF-beta family profile" evidence="5">
    <location>
        <begin position="221"/>
        <end position="341"/>
    </location>
</feature>
<evidence type="ECO:0000256" key="1">
    <source>
        <dbReference type="ARBA" id="ARBA00004613"/>
    </source>
</evidence>
<comment type="similarity">
    <text evidence="3">Belongs to the TGF-beta family.</text>
</comment>
<dbReference type="PROSITE" id="PS51257">
    <property type="entry name" value="PROKAR_LIPOPROTEIN"/>
    <property type="match status" value="1"/>
</dbReference>
<keyword evidence="2" id="KW-0964">Secreted</keyword>
<evidence type="ECO:0000313" key="6">
    <source>
        <dbReference type="EMBL" id="GMR36339.1"/>
    </source>
</evidence>
<reference evidence="7" key="1">
    <citation type="submission" date="2022-10" db="EMBL/GenBank/DDBJ databases">
        <title>Genome assembly of Pristionchus species.</title>
        <authorList>
            <person name="Yoshida K."/>
            <person name="Sommer R.J."/>
        </authorList>
    </citation>
    <scope>NUCLEOTIDE SEQUENCE [LARGE SCALE GENOMIC DNA]</scope>
    <source>
        <strain evidence="7">RS5460</strain>
    </source>
</reference>
<feature type="signal peptide" evidence="4">
    <location>
        <begin position="1"/>
        <end position="20"/>
    </location>
</feature>
<dbReference type="EMBL" id="BTRK01000002">
    <property type="protein sequence ID" value="GMR36339.1"/>
    <property type="molecule type" value="Genomic_DNA"/>
</dbReference>
<dbReference type="PROSITE" id="PS51362">
    <property type="entry name" value="TGF_BETA_2"/>
    <property type="match status" value="1"/>
</dbReference>
<dbReference type="Gene3D" id="2.10.90.10">
    <property type="entry name" value="Cystine-knot cytokines"/>
    <property type="match status" value="1"/>
</dbReference>
<dbReference type="InterPro" id="IPR029034">
    <property type="entry name" value="Cystine-knot_cytokine"/>
</dbReference>
<keyword evidence="3" id="KW-0339">Growth factor</keyword>
<dbReference type="GO" id="GO:0008083">
    <property type="term" value="F:growth factor activity"/>
    <property type="evidence" value="ECO:0007669"/>
    <property type="project" value="UniProtKB-KW"/>
</dbReference>
<dbReference type="Proteomes" id="UP001328107">
    <property type="component" value="Unassembled WGS sequence"/>
</dbReference>
<evidence type="ECO:0000259" key="5">
    <source>
        <dbReference type="PROSITE" id="PS51362"/>
    </source>
</evidence>
<dbReference type="Pfam" id="PF00019">
    <property type="entry name" value="TGF_beta"/>
    <property type="match status" value="1"/>
</dbReference>